<feature type="non-terminal residue" evidence="6">
    <location>
        <position position="1"/>
    </location>
</feature>
<dbReference type="Pfam" id="PF04055">
    <property type="entry name" value="Radical_SAM"/>
    <property type="match status" value="1"/>
</dbReference>
<evidence type="ECO:0000256" key="4">
    <source>
        <dbReference type="ARBA" id="ARBA00023014"/>
    </source>
</evidence>
<sequence length="73" mass="8162">CKIIDQLYEANTFILGFSGGEPLLRKDIFEIFQYASKKMNIALATNGIFITPQIAEKLKDAGVGYVQISNDYN</sequence>
<evidence type="ECO:0000256" key="1">
    <source>
        <dbReference type="ARBA" id="ARBA00022691"/>
    </source>
</evidence>
<dbReference type="GO" id="GO:0046872">
    <property type="term" value="F:metal ion binding"/>
    <property type="evidence" value="ECO:0007669"/>
    <property type="project" value="UniProtKB-KW"/>
</dbReference>
<dbReference type="AlphaFoldDB" id="X1CKN4"/>
<dbReference type="GO" id="GO:0006783">
    <property type="term" value="P:heme biosynthetic process"/>
    <property type="evidence" value="ECO:0007669"/>
    <property type="project" value="TreeGrafter"/>
</dbReference>
<dbReference type="InterPro" id="IPR007197">
    <property type="entry name" value="rSAM"/>
</dbReference>
<dbReference type="GO" id="GO:0051536">
    <property type="term" value="F:iron-sulfur cluster binding"/>
    <property type="evidence" value="ECO:0007669"/>
    <property type="project" value="UniProtKB-KW"/>
</dbReference>
<dbReference type="SUPFAM" id="SSF102114">
    <property type="entry name" value="Radical SAM enzymes"/>
    <property type="match status" value="1"/>
</dbReference>
<keyword evidence="2" id="KW-0479">Metal-binding</keyword>
<dbReference type="InterPro" id="IPR050377">
    <property type="entry name" value="Radical_SAM_PqqE_MftC-like"/>
</dbReference>
<dbReference type="PANTHER" id="PTHR11228">
    <property type="entry name" value="RADICAL SAM DOMAIN PROTEIN"/>
    <property type="match status" value="1"/>
</dbReference>
<keyword evidence="3" id="KW-0408">Iron</keyword>
<feature type="domain" description="Radical SAM core" evidence="5">
    <location>
        <begin position="4"/>
        <end position="69"/>
    </location>
</feature>
<evidence type="ECO:0000256" key="3">
    <source>
        <dbReference type="ARBA" id="ARBA00023004"/>
    </source>
</evidence>
<evidence type="ECO:0000313" key="6">
    <source>
        <dbReference type="EMBL" id="GAG84771.1"/>
    </source>
</evidence>
<dbReference type="EMBL" id="BART01010075">
    <property type="protein sequence ID" value="GAG84771.1"/>
    <property type="molecule type" value="Genomic_DNA"/>
</dbReference>
<dbReference type="Gene3D" id="3.20.20.70">
    <property type="entry name" value="Aldolase class I"/>
    <property type="match status" value="1"/>
</dbReference>
<accession>X1CKN4</accession>
<dbReference type="InterPro" id="IPR058240">
    <property type="entry name" value="rSAM_sf"/>
</dbReference>
<dbReference type="CDD" id="cd01335">
    <property type="entry name" value="Radical_SAM"/>
    <property type="match status" value="1"/>
</dbReference>
<dbReference type="InterPro" id="IPR013785">
    <property type="entry name" value="Aldolase_TIM"/>
</dbReference>
<name>X1CKN4_9ZZZZ</name>
<evidence type="ECO:0000259" key="5">
    <source>
        <dbReference type="Pfam" id="PF04055"/>
    </source>
</evidence>
<keyword evidence="4" id="KW-0411">Iron-sulfur</keyword>
<dbReference type="PANTHER" id="PTHR11228:SF7">
    <property type="entry name" value="PQQA PEPTIDE CYCLASE"/>
    <property type="match status" value="1"/>
</dbReference>
<dbReference type="GO" id="GO:0003824">
    <property type="term" value="F:catalytic activity"/>
    <property type="evidence" value="ECO:0007669"/>
    <property type="project" value="InterPro"/>
</dbReference>
<comment type="caution">
    <text evidence="6">The sequence shown here is derived from an EMBL/GenBank/DDBJ whole genome shotgun (WGS) entry which is preliminary data.</text>
</comment>
<proteinExistence type="predicted"/>
<organism evidence="6">
    <name type="scientific">marine sediment metagenome</name>
    <dbReference type="NCBI Taxonomy" id="412755"/>
    <lineage>
        <taxon>unclassified sequences</taxon>
        <taxon>metagenomes</taxon>
        <taxon>ecological metagenomes</taxon>
    </lineage>
</organism>
<keyword evidence="1" id="KW-0949">S-adenosyl-L-methionine</keyword>
<evidence type="ECO:0000256" key="2">
    <source>
        <dbReference type="ARBA" id="ARBA00022723"/>
    </source>
</evidence>
<gene>
    <name evidence="6" type="ORF">S01H4_22086</name>
</gene>
<protein>
    <recommendedName>
        <fullName evidence="5">Radical SAM core domain-containing protein</fullName>
    </recommendedName>
</protein>
<reference evidence="6" key="1">
    <citation type="journal article" date="2014" name="Front. Microbiol.">
        <title>High frequency of phylogenetically diverse reductive dehalogenase-homologous genes in deep subseafloor sedimentary metagenomes.</title>
        <authorList>
            <person name="Kawai M."/>
            <person name="Futagami T."/>
            <person name="Toyoda A."/>
            <person name="Takaki Y."/>
            <person name="Nishi S."/>
            <person name="Hori S."/>
            <person name="Arai W."/>
            <person name="Tsubouchi T."/>
            <person name="Morono Y."/>
            <person name="Uchiyama I."/>
            <person name="Ito T."/>
            <person name="Fujiyama A."/>
            <person name="Inagaki F."/>
            <person name="Takami H."/>
        </authorList>
    </citation>
    <scope>NUCLEOTIDE SEQUENCE</scope>
    <source>
        <strain evidence="6">Expedition CK06-06</strain>
    </source>
</reference>